<sequence length="220" mass="25572">MKVGSSLTLEQEQDGEIIRYRCRVVDQKGQNLYIDYPINLTTGRTDLFPKGARLFAYFVSDDEAVYQFHTEVKGRKKDNVPLLVLHYDKDKLKKIQRREYVRVDAGLDIAVQSVDETCEPFATVTKDISGGGVALLYPFERYLPQATALDVIIVIHSEQEEQGYIFAKMETIRTQEKSEVAKPILSMKFTEIDEKDRQRIIQFCFDKQLQERRRQYSTKS</sequence>
<dbReference type="EMBL" id="FMYI01000002">
    <property type="protein sequence ID" value="SDB91453.1"/>
    <property type="molecule type" value="Genomic_DNA"/>
</dbReference>
<keyword evidence="4" id="KW-1185">Reference proteome</keyword>
<dbReference type="GO" id="GO:0035438">
    <property type="term" value="F:cyclic-di-GMP binding"/>
    <property type="evidence" value="ECO:0007669"/>
    <property type="project" value="InterPro"/>
</dbReference>
<feature type="domain" description="PilZ" evidence="1">
    <location>
        <begin position="96"/>
        <end position="205"/>
    </location>
</feature>
<gene>
    <name evidence="3" type="ORF">SAMN05421734_102437</name>
</gene>
<dbReference type="InterPro" id="IPR009875">
    <property type="entry name" value="PilZ_domain"/>
</dbReference>
<dbReference type="RefSeq" id="WP_090793636.1">
    <property type="nucleotide sequence ID" value="NZ_FMYI01000002.1"/>
</dbReference>
<name>A0A1G6HBB8_9BACI</name>
<organism evidence="3 4">
    <name type="scientific">Pelagirhabdus alkalitolerans</name>
    <dbReference type="NCBI Taxonomy" id="1612202"/>
    <lineage>
        <taxon>Bacteria</taxon>
        <taxon>Bacillati</taxon>
        <taxon>Bacillota</taxon>
        <taxon>Bacilli</taxon>
        <taxon>Bacillales</taxon>
        <taxon>Bacillaceae</taxon>
        <taxon>Pelagirhabdus</taxon>
    </lineage>
</organism>
<feature type="domain" description="Type III secretion system flagellar brake protein YcgR PilZN" evidence="2">
    <location>
        <begin position="2"/>
        <end position="87"/>
    </location>
</feature>
<keyword evidence="3" id="KW-0282">Flagellum</keyword>
<protein>
    <submittedName>
        <fullName evidence="3">C-di-GMP-binding flagellar brake protein YcgR, contains PilZNR and PilZ domains</fullName>
    </submittedName>
</protein>
<keyword evidence="3" id="KW-0969">Cilium</keyword>
<dbReference type="AlphaFoldDB" id="A0A1G6HBB8"/>
<accession>A0A1G6HBB8</accession>
<dbReference type="Pfam" id="PF12945">
    <property type="entry name" value="PilZNR"/>
    <property type="match status" value="1"/>
</dbReference>
<evidence type="ECO:0000313" key="3">
    <source>
        <dbReference type="EMBL" id="SDB91453.1"/>
    </source>
</evidence>
<evidence type="ECO:0000259" key="2">
    <source>
        <dbReference type="Pfam" id="PF12945"/>
    </source>
</evidence>
<evidence type="ECO:0000313" key="4">
    <source>
        <dbReference type="Proteomes" id="UP000242949"/>
    </source>
</evidence>
<reference evidence="4" key="1">
    <citation type="submission" date="2016-09" db="EMBL/GenBank/DDBJ databases">
        <authorList>
            <person name="Varghese N."/>
            <person name="Submissions S."/>
        </authorList>
    </citation>
    <scope>NUCLEOTIDE SEQUENCE [LARGE SCALE GENOMIC DNA]</scope>
    <source>
        <strain evidence="4">S5</strain>
    </source>
</reference>
<dbReference type="InterPro" id="IPR009926">
    <property type="entry name" value="T3SS_YcgR_PilZN"/>
</dbReference>
<dbReference type="STRING" id="1612202.SAMN05421734_102437"/>
<dbReference type="Pfam" id="PF07238">
    <property type="entry name" value="PilZ"/>
    <property type="match status" value="1"/>
</dbReference>
<keyword evidence="3" id="KW-0966">Cell projection</keyword>
<dbReference type="Proteomes" id="UP000242949">
    <property type="component" value="Unassembled WGS sequence"/>
</dbReference>
<dbReference type="OrthoDB" id="1951449at2"/>
<evidence type="ECO:0000259" key="1">
    <source>
        <dbReference type="Pfam" id="PF07238"/>
    </source>
</evidence>
<proteinExistence type="predicted"/>
<dbReference type="Gene3D" id="2.40.10.220">
    <property type="entry name" value="predicted glycosyltransferase like domains"/>
    <property type="match status" value="1"/>
</dbReference>